<dbReference type="SUPFAM" id="SSF48239">
    <property type="entry name" value="Terpenoid cyclases/Protein prenyltransferases"/>
    <property type="match status" value="1"/>
</dbReference>
<evidence type="ECO:0000256" key="5">
    <source>
        <dbReference type="ARBA" id="ARBA00022842"/>
    </source>
</evidence>
<dbReference type="Pfam" id="PF03936">
    <property type="entry name" value="Terpene_synth_C"/>
    <property type="match status" value="1"/>
</dbReference>
<dbReference type="SUPFAM" id="SSF56672">
    <property type="entry name" value="DNA/RNA polymerases"/>
    <property type="match status" value="1"/>
</dbReference>
<dbReference type="SUPFAM" id="SSF48576">
    <property type="entry name" value="Terpenoid synthases"/>
    <property type="match status" value="1"/>
</dbReference>
<keyword evidence="6" id="KW-0456">Lyase</keyword>
<comment type="cofactor">
    <cofactor evidence="1">
        <name>Mg(2+)</name>
        <dbReference type="ChEBI" id="CHEBI:18420"/>
    </cofactor>
</comment>
<dbReference type="InterPro" id="IPR005630">
    <property type="entry name" value="Terpene_synthase_metal-bd"/>
</dbReference>
<comment type="similarity">
    <text evidence="3">Belongs to the terpene synthase family.</text>
</comment>
<dbReference type="Gene3D" id="1.50.10.160">
    <property type="match status" value="1"/>
</dbReference>
<evidence type="ECO:0000256" key="2">
    <source>
        <dbReference type="ARBA" id="ARBA00004972"/>
    </source>
</evidence>
<evidence type="ECO:0000259" key="11">
    <source>
        <dbReference type="Pfam" id="PF01397"/>
    </source>
</evidence>
<dbReference type="EC" id="4.2.3.19" evidence="10"/>
<dbReference type="Pfam" id="PF01397">
    <property type="entry name" value="Terpene_synth"/>
    <property type="match status" value="1"/>
</dbReference>
<dbReference type="PANTHER" id="PTHR31739:SF3">
    <property type="entry name" value="ENT-KAUR-16-ENE SYNTHASE, CHLOROPLASTIC"/>
    <property type="match status" value="1"/>
</dbReference>
<dbReference type="EMBL" id="SZYD01000002">
    <property type="protein sequence ID" value="KAD7116734.1"/>
    <property type="molecule type" value="Genomic_DNA"/>
</dbReference>
<name>A0A5N6PT62_9ASTR</name>
<dbReference type="GO" id="GO:0033332">
    <property type="term" value="P:ent-kaurene biosynthetic process"/>
    <property type="evidence" value="ECO:0007669"/>
    <property type="project" value="UniProtKB-ARBA"/>
</dbReference>
<dbReference type="CDD" id="cd00684">
    <property type="entry name" value="Terpene_cyclase_plant_C1"/>
    <property type="match status" value="1"/>
</dbReference>
<protein>
    <recommendedName>
        <fullName evidence="10">ent-kaurene synthase</fullName>
        <ecNumber evidence="10">4.2.3.19</ecNumber>
    </recommendedName>
</protein>
<sequence>MARRWMATTVEQVDDRSQNLKTLEIMGKMEADVKSAFLNGDLKEVAYVEQPLKFIKQGEEAKVYMLKKALYVLKQAPRAWFKRIEGYFKREGFKQSRFDHTLFVKRVWRHVLVVSLYVDDLIYASKSNMMCEGFKNSIKKEFEMTDLGMMKYFLGVEFNQSKEGIYICQKKYIKELIQRFQMQDSHSVANPIVLGTVLLKDGGGQEIDSTRFMSRPKEEHYNAAKMVLRYLKGTTDYGLWYSKGSNEELKVFTDSDYARDSEDRKSTSGYVCLFNNTAVSRSTTKQEIVTLSSTHAECVAVVNCACHCKWLKGLLEDLGEQQASAVNIMCDNKSTIKLSENPEQLADVMTKPIKLEDFDRIREALGLRSLYFIESNFDSATDKSQPSPFGFDIIFPGMLEYAKNLNINLFSKQTEFSLMLHERELELKRCHSNEMDAYLAYICEGLGNLFDWNMVKKYQMKNGSIFNSPSATAAAFISNQNSGCLNYITSLLDKFGNAVPTVYPVDLYIRLSMVDTLTRLGIARHFSAEIKNVLDETYRCWVEKDEQIFMDIVTCALAFRLLRINGYEVSLGIKRTYINSFMVYFFNLSFGSFKDNYAALEVYHASQMLYQEELSSGEHILKSANFLKGLLSTDSNRLSKIIHTEVENAIKFPFNTGLERMNTRRNIQLYNVDDSRTLKTTYHTSNISNTDYQMLAIEDFNTCQSIYREELKGLERWVEDNKLDQLKFARQKTVYCYFSVAATLSSPNLSDARISSTKNSILATVIDDFFDFAGTIDELTNLVQCVEKWNVDVDTDCYSEQVRIIFLALKDVICWTEETAFKWQARDVTSHVFQMWLEMIKSMYTEAIWARNAYVPTINEYMENGYVSFALGSIVLPSLYFMGPKLSEEIVKSSEYDRMFKLMSIHGRLMNDIRSYKRELKQGKLNAVTLYLSNEERWNDEEEVVKEIFIMLKNNMRELMKLVTEEKGSIVPRACKDAFWSMCEVLNLFYATNDGYSGETYHDVVKDIIYNPLRLMNGSEEQM</sequence>
<reference evidence="14 15" key="1">
    <citation type="submission" date="2019-05" db="EMBL/GenBank/DDBJ databases">
        <title>Mikania micrantha, genome provides insights into the molecular mechanism of rapid growth.</title>
        <authorList>
            <person name="Liu B."/>
        </authorList>
    </citation>
    <scope>NUCLEOTIDE SEQUENCE [LARGE SCALE GENOMIC DNA]</scope>
    <source>
        <strain evidence="14">NLD-2019</strain>
        <tissue evidence="14">Leaf</tissue>
    </source>
</reference>
<proteinExistence type="inferred from homology"/>
<evidence type="ECO:0000259" key="12">
    <source>
        <dbReference type="Pfam" id="PF03936"/>
    </source>
</evidence>
<dbReference type="InterPro" id="IPR044814">
    <property type="entry name" value="Terpene_cyclase_plant_C1"/>
</dbReference>
<dbReference type="Gene3D" id="1.50.10.130">
    <property type="entry name" value="Terpene synthase, N-terminal domain"/>
    <property type="match status" value="1"/>
</dbReference>
<dbReference type="Pfam" id="PF07727">
    <property type="entry name" value="RVT_2"/>
    <property type="match status" value="1"/>
</dbReference>
<comment type="caution">
    <text evidence="14">The sequence shown here is derived from an EMBL/GenBank/DDBJ whole genome shotgun (WGS) entry which is preliminary data.</text>
</comment>
<evidence type="ECO:0000256" key="7">
    <source>
        <dbReference type="ARBA" id="ARBA00037909"/>
    </source>
</evidence>
<dbReference type="InterPro" id="IPR013103">
    <property type="entry name" value="RVT_2"/>
</dbReference>
<dbReference type="GO" id="GO:0009507">
    <property type="term" value="C:chloroplast"/>
    <property type="evidence" value="ECO:0007669"/>
    <property type="project" value="TreeGrafter"/>
</dbReference>
<organism evidence="14 15">
    <name type="scientific">Mikania micrantha</name>
    <name type="common">bitter vine</name>
    <dbReference type="NCBI Taxonomy" id="192012"/>
    <lineage>
        <taxon>Eukaryota</taxon>
        <taxon>Viridiplantae</taxon>
        <taxon>Streptophyta</taxon>
        <taxon>Embryophyta</taxon>
        <taxon>Tracheophyta</taxon>
        <taxon>Spermatophyta</taxon>
        <taxon>Magnoliopsida</taxon>
        <taxon>eudicotyledons</taxon>
        <taxon>Gunneridae</taxon>
        <taxon>Pentapetalae</taxon>
        <taxon>asterids</taxon>
        <taxon>campanulids</taxon>
        <taxon>Asterales</taxon>
        <taxon>Asteraceae</taxon>
        <taxon>Asteroideae</taxon>
        <taxon>Heliantheae alliance</taxon>
        <taxon>Eupatorieae</taxon>
        <taxon>Mikania</taxon>
    </lineage>
</organism>
<dbReference type="InterPro" id="IPR001906">
    <property type="entry name" value="Terpene_synth_N"/>
</dbReference>
<dbReference type="SFLD" id="SFLDG01014">
    <property type="entry name" value="Terpene_Cyclase_Like_1_N-term"/>
    <property type="match status" value="1"/>
</dbReference>
<keyword evidence="5" id="KW-0460">Magnesium</keyword>
<comment type="catalytic activity">
    <reaction evidence="8">
        <text>ent-copalyl diphosphate = ent-kaur-16-ene + diphosphate</text>
        <dbReference type="Rhea" id="RHEA:22220"/>
        <dbReference type="ChEBI" id="CHEBI:15415"/>
        <dbReference type="ChEBI" id="CHEBI:33019"/>
        <dbReference type="ChEBI" id="CHEBI:58553"/>
        <dbReference type="EC" id="4.2.3.19"/>
    </reaction>
    <physiologicalReaction direction="left-to-right" evidence="8">
        <dbReference type="Rhea" id="RHEA:22221"/>
    </physiologicalReaction>
</comment>
<keyword evidence="15" id="KW-1185">Reference proteome</keyword>
<gene>
    <name evidence="14" type="ORF">E3N88_04002</name>
</gene>
<evidence type="ECO:0000256" key="9">
    <source>
        <dbReference type="ARBA" id="ARBA00057365"/>
    </source>
</evidence>
<comment type="function">
    <text evidence="9">Involved in the biosynthesis of ent-kaurene diterpenoids natural products such as oridonin, miltiradiene, eriocalyxin B and nezukol, known to exhibit antitumor, anti-inflammatory and antibacterial activities, and in the production of gibberellins phytohormones. Catalyzes the conversion of ent-copalyl diphosphate (ent-CPP) to ent-kaurene.</text>
</comment>
<dbReference type="PANTHER" id="PTHR31739">
    <property type="entry name" value="ENT-COPALYL DIPHOSPHATE SYNTHASE, CHLOROPLASTIC"/>
    <property type="match status" value="1"/>
</dbReference>
<dbReference type="OrthoDB" id="2343925at2759"/>
<feature type="domain" description="Terpene synthase metal-binding" evidence="12">
    <location>
        <begin position="721"/>
        <end position="957"/>
    </location>
</feature>
<dbReference type="GO" id="GO:0009899">
    <property type="term" value="F:ent-kaurene synthase activity"/>
    <property type="evidence" value="ECO:0007669"/>
    <property type="project" value="UniProtKB-EC"/>
</dbReference>
<evidence type="ECO:0000256" key="1">
    <source>
        <dbReference type="ARBA" id="ARBA00001946"/>
    </source>
</evidence>
<evidence type="ECO:0000256" key="10">
    <source>
        <dbReference type="ARBA" id="ARBA00066670"/>
    </source>
</evidence>
<evidence type="ECO:0000256" key="4">
    <source>
        <dbReference type="ARBA" id="ARBA00022723"/>
    </source>
</evidence>
<feature type="domain" description="Reverse transcriptase Ty1/copia-type" evidence="13">
    <location>
        <begin position="31"/>
        <end position="193"/>
    </location>
</feature>
<dbReference type="InterPro" id="IPR050148">
    <property type="entry name" value="Terpene_synthase-like"/>
</dbReference>
<comment type="pathway">
    <text evidence="2">Hormone biosynthesis.</text>
</comment>
<dbReference type="InterPro" id="IPR043502">
    <property type="entry name" value="DNA/RNA_pol_sf"/>
</dbReference>
<keyword evidence="4" id="KW-0479">Metal-binding</keyword>
<evidence type="ECO:0000313" key="15">
    <source>
        <dbReference type="Proteomes" id="UP000326396"/>
    </source>
</evidence>
<dbReference type="Gene3D" id="1.10.600.10">
    <property type="entry name" value="Farnesyl Diphosphate Synthase"/>
    <property type="match status" value="1"/>
</dbReference>
<dbReference type="AlphaFoldDB" id="A0A5N6PT62"/>
<feature type="domain" description="Terpene synthase N-terminal" evidence="11">
    <location>
        <begin position="451"/>
        <end position="649"/>
    </location>
</feature>
<dbReference type="CDD" id="cd09272">
    <property type="entry name" value="RNase_HI_RT_Ty1"/>
    <property type="match status" value="1"/>
</dbReference>
<evidence type="ECO:0000256" key="8">
    <source>
        <dbReference type="ARBA" id="ARBA00050853"/>
    </source>
</evidence>
<evidence type="ECO:0000256" key="3">
    <source>
        <dbReference type="ARBA" id="ARBA00006333"/>
    </source>
</evidence>
<dbReference type="InterPro" id="IPR036965">
    <property type="entry name" value="Terpene_synth_N_sf"/>
</dbReference>
<evidence type="ECO:0000259" key="13">
    <source>
        <dbReference type="Pfam" id="PF07727"/>
    </source>
</evidence>
<dbReference type="FunFam" id="1.10.600.10:FF:000005">
    <property type="entry name" value="Ent-kaur-16-ene synthase, chloroplastic"/>
    <property type="match status" value="1"/>
</dbReference>
<dbReference type="Proteomes" id="UP000326396">
    <property type="component" value="Linkage Group LG10"/>
</dbReference>
<dbReference type="InterPro" id="IPR008930">
    <property type="entry name" value="Terpenoid_cyclase/PrenylTrfase"/>
</dbReference>
<dbReference type="InterPro" id="IPR008949">
    <property type="entry name" value="Isoprenoid_synthase_dom_sf"/>
</dbReference>
<evidence type="ECO:0000256" key="6">
    <source>
        <dbReference type="ARBA" id="ARBA00023239"/>
    </source>
</evidence>
<dbReference type="GO" id="GO:0000287">
    <property type="term" value="F:magnesium ion binding"/>
    <property type="evidence" value="ECO:0007669"/>
    <property type="project" value="InterPro"/>
</dbReference>
<dbReference type="GO" id="GO:0009686">
    <property type="term" value="P:gibberellin biosynthetic process"/>
    <property type="evidence" value="ECO:0007669"/>
    <property type="project" value="TreeGrafter"/>
</dbReference>
<dbReference type="FunFam" id="1.50.10.130:FF:000002">
    <property type="entry name" value="Ent-copalyl diphosphate synthase, chloroplastic"/>
    <property type="match status" value="1"/>
</dbReference>
<accession>A0A5N6PT62</accession>
<comment type="pathway">
    <text evidence="7">Plant hormone biosynthesis; gibberellin biosynthesis.</text>
</comment>
<evidence type="ECO:0000313" key="14">
    <source>
        <dbReference type="EMBL" id="KAD7116734.1"/>
    </source>
</evidence>